<dbReference type="InterPro" id="IPR010813">
    <property type="entry name" value="DUF1413"/>
</dbReference>
<protein>
    <recommendedName>
        <fullName evidence="3">DUF1413 domain-containing protein</fullName>
    </recommendedName>
</protein>
<dbReference type="Pfam" id="PF07205">
    <property type="entry name" value="DUF1413"/>
    <property type="match status" value="1"/>
</dbReference>
<organism evidence="2">
    <name type="scientific">Staphylococcus haemolyticus</name>
    <dbReference type="NCBI Taxonomy" id="1283"/>
    <lineage>
        <taxon>Bacteria</taxon>
        <taxon>Bacillati</taxon>
        <taxon>Bacillota</taxon>
        <taxon>Bacilli</taxon>
        <taxon>Bacillales</taxon>
        <taxon>Staphylococcaceae</taxon>
        <taxon>Staphylococcus</taxon>
    </lineage>
</organism>
<name>A0A1B1UYA3_STAHA</name>
<evidence type="ECO:0000256" key="1">
    <source>
        <dbReference type="SAM" id="MobiDB-lite"/>
    </source>
</evidence>
<evidence type="ECO:0000313" key="2">
    <source>
        <dbReference type="EMBL" id="ANW08031.1"/>
    </source>
</evidence>
<dbReference type="EMBL" id="KX181861">
    <property type="protein sequence ID" value="ANW08031.1"/>
    <property type="molecule type" value="Genomic_DNA"/>
</dbReference>
<accession>A0A1B1UYA3</accession>
<dbReference type="RefSeq" id="WP_076689881.1">
    <property type="nucleotide sequence ID" value="NZ_CP090475.1"/>
</dbReference>
<reference evidence="2" key="1">
    <citation type="submission" date="2016-05" db="EMBL/GenBank/DDBJ databases">
        <title>Clue for the horizontal gene transfer of serine-aspartate repeat gene from a novel composite staphylococcal cassette chromosome of Staphylococcus haemolyticus.</title>
        <authorList>
            <person name="Wu Z."/>
            <person name="Xue H."/>
            <person name="Zhao X."/>
        </authorList>
    </citation>
    <scope>NUCLEOTIDE SEQUENCE</scope>
    <source>
        <strain evidence="2">BC05211</strain>
    </source>
</reference>
<proteinExistence type="predicted"/>
<dbReference type="AlphaFoldDB" id="A0A1B1UYA3"/>
<feature type="region of interest" description="Disordered" evidence="1">
    <location>
        <begin position="78"/>
        <end position="97"/>
    </location>
</feature>
<evidence type="ECO:0008006" key="3">
    <source>
        <dbReference type="Google" id="ProtNLM"/>
    </source>
</evidence>
<sequence>MSKKSYCFLLLKRRACGVAFNLAIGRDFTFNDLNLASNVTCSTDVQQDVGRWFAYFVKNTPSVPFVIIGKNSKGNLVYRKTGPNPMRHKSNWKGGNN</sequence>
<dbReference type="NCBIfam" id="NF047346">
    <property type="entry name" value="SCCmet_ssDNA"/>
    <property type="match status" value="1"/>
</dbReference>